<accession>A0ABD3BCB8</accession>
<evidence type="ECO:0000313" key="2">
    <source>
        <dbReference type="Proteomes" id="UP001632038"/>
    </source>
</evidence>
<protein>
    <submittedName>
        <fullName evidence="1">Uncharacterized protein</fullName>
    </submittedName>
</protein>
<reference evidence="2" key="1">
    <citation type="journal article" date="2024" name="IScience">
        <title>Strigolactones Initiate the Formation of Haustorium-like Structures in Castilleja.</title>
        <authorList>
            <person name="Buerger M."/>
            <person name="Peterson D."/>
            <person name="Chory J."/>
        </authorList>
    </citation>
    <scope>NUCLEOTIDE SEQUENCE [LARGE SCALE GENOMIC DNA]</scope>
</reference>
<organism evidence="1 2">
    <name type="scientific">Castilleja foliolosa</name>
    <dbReference type="NCBI Taxonomy" id="1961234"/>
    <lineage>
        <taxon>Eukaryota</taxon>
        <taxon>Viridiplantae</taxon>
        <taxon>Streptophyta</taxon>
        <taxon>Embryophyta</taxon>
        <taxon>Tracheophyta</taxon>
        <taxon>Spermatophyta</taxon>
        <taxon>Magnoliopsida</taxon>
        <taxon>eudicotyledons</taxon>
        <taxon>Gunneridae</taxon>
        <taxon>Pentapetalae</taxon>
        <taxon>asterids</taxon>
        <taxon>lamiids</taxon>
        <taxon>Lamiales</taxon>
        <taxon>Orobanchaceae</taxon>
        <taxon>Pedicularideae</taxon>
        <taxon>Castillejinae</taxon>
        <taxon>Castilleja</taxon>
    </lineage>
</organism>
<name>A0ABD3BCB8_9LAMI</name>
<gene>
    <name evidence="1" type="ORF">CASFOL_040697</name>
</gene>
<comment type="caution">
    <text evidence="1">The sequence shown here is derived from an EMBL/GenBank/DDBJ whole genome shotgun (WGS) entry which is preliminary data.</text>
</comment>
<sequence>MSQRYMGWVAYMRATQGIKGQASSKCESTVKDSDSDWGLSSRQGRKLSGDIESKAATMVSKSKLAEESLRTVMFLSCWGPS</sequence>
<keyword evidence="2" id="KW-1185">Reference proteome</keyword>
<dbReference type="Proteomes" id="UP001632038">
    <property type="component" value="Unassembled WGS sequence"/>
</dbReference>
<dbReference type="InterPro" id="IPR022251">
    <property type="entry name" value="DUF3774_wound-induced"/>
</dbReference>
<dbReference type="AlphaFoldDB" id="A0ABD3BCB8"/>
<evidence type="ECO:0000313" key="1">
    <source>
        <dbReference type="EMBL" id="KAL3615036.1"/>
    </source>
</evidence>
<dbReference type="Pfam" id="PF12609">
    <property type="entry name" value="DUF3774"/>
    <property type="match status" value="1"/>
</dbReference>
<dbReference type="EMBL" id="JAVIJP010000100">
    <property type="protein sequence ID" value="KAL3615036.1"/>
    <property type="molecule type" value="Genomic_DNA"/>
</dbReference>
<proteinExistence type="predicted"/>